<protein>
    <submittedName>
        <fullName evidence="1">Uncharacterized protein</fullName>
    </submittedName>
</protein>
<dbReference type="AlphaFoldDB" id="A0A2Z6PAV1"/>
<name>A0A2Z6PAV1_TRISU</name>
<gene>
    <name evidence="1" type="ORF">TSUD_245040</name>
</gene>
<dbReference type="Proteomes" id="UP000242715">
    <property type="component" value="Unassembled WGS sequence"/>
</dbReference>
<keyword evidence="2" id="KW-1185">Reference proteome</keyword>
<organism evidence="1 2">
    <name type="scientific">Trifolium subterraneum</name>
    <name type="common">Subterranean clover</name>
    <dbReference type="NCBI Taxonomy" id="3900"/>
    <lineage>
        <taxon>Eukaryota</taxon>
        <taxon>Viridiplantae</taxon>
        <taxon>Streptophyta</taxon>
        <taxon>Embryophyta</taxon>
        <taxon>Tracheophyta</taxon>
        <taxon>Spermatophyta</taxon>
        <taxon>Magnoliopsida</taxon>
        <taxon>eudicotyledons</taxon>
        <taxon>Gunneridae</taxon>
        <taxon>Pentapetalae</taxon>
        <taxon>rosids</taxon>
        <taxon>fabids</taxon>
        <taxon>Fabales</taxon>
        <taxon>Fabaceae</taxon>
        <taxon>Papilionoideae</taxon>
        <taxon>50 kb inversion clade</taxon>
        <taxon>NPAAA clade</taxon>
        <taxon>Hologalegina</taxon>
        <taxon>IRL clade</taxon>
        <taxon>Trifolieae</taxon>
        <taxon>Trifolium</taxon>
    </lineage>
</organism>
<reference evidence="2" key="1">
    <citation type="journal article" date="2017" name="Front. Plant Sci.">
        <title>Climate Clever Clovers: New Paradigm to Reduce the Environmental Footprint of Ruminants by Breeding Low Methanogenic Forages Utilizing Haplotype Variation.</title>
        <authorList>
            <person name="Kaur P."/>
            <person name="Appels R."/>
            <person name="Bayer P.E."/>
            <person name="Keeble-Gagnere G."/>
            <person name="Wang J."/>
            <person name="Hirakawa H."/>
            <person name="Shirasawa K."/>
            <person name="Vercoe P."/>
            <person name="Stefanova K."/>
            <person name="Durmic Z."/>
            <person name="Nichols P."/>
            <person name="Revell C."/>
            <person name="Isobe S.N."/>
            <person name="Edwards D."/>
            <person name="Erskine W."/>
        </authorList>
    </citation>
    <scope>NUCLEOTIDE SEQUENCE [LARGE SCALE GENOMIC DNA]</scope>
    <source>
        <strain evidence="2">cv. Daliak</strain>
    </source>
</reference>
<dbReference type="EMBL" id="DF973862">
    <property type="protein sequence ID" value="GAU41419.1"/>
    <property type="molecule type" value="Genomic_DNA"/>
</dbReference>
<dbReference type="OrthoDB" id="10528097at2759"/>
<accession>A0A2Z6PAV1</accession>
<evidence type="ECO:0000313" key="2">
    <source>
        <dbReference type="Proteomes" id="UP000242715"/>
    </source>
</evidence>
<sequence>MALPVGYVMKEIISSKFVNINVFEITGTSRDFSHHVDCAPQERILANVPPKRADNTYTSHNIKCIKSLQYVDGYVSRKFNPTDLLLVKDLRDEKLIWGTLVMNNGFQS</sequence>
<proteinExistence type="predicted"/>
<evidence type="ECO:0000313" key="1">
    <source>
        <dbReference type="EMBL" id="GAU41419.1"/>
    </source>
</evidence>